<evidence type="ECO:0000313" key="2">
    <source>
        <dbReference type="Proteomes" id="UP000272400"/>
    </source>
</evidence>
<accession>A0A3N1CRG6</accession>
<evidence type="ECO:0000313" key="1">
    <source>
        <dbReference type="EMBL" id="ROO83744.1"/>
    </source>
</evidence>
<proteinExistence type="predicted"/>
<organism evidence="1 2">
    <name type="scientific">Actinocorallia herbida</name>
    <dbReference type="NCBI Taxonomy" id="58109"/>
    <lineage>
        <taxon>Bacteria</taxon>
        <taxon>Bacillati</taxon>
        <taxon>Actinomycetota</taxon>
        <taxon>Actinomycetes</taxon>
        <taxon>Streptosporangiales</taxon>
        <taxon>Thermomonosporaceae</taxon>
        <taxon>Actinocorallia</taxon>
    </lineage>
</organism>
<name>A0A3N1CRG6_9ACTN</name>
<reference evidence="1 2" key="1">
    <citation type="submission" date="2018-11" db="EMBL/GenBank/DDBJ databases">
        <title>Sequencing the genomes of 1000 actinobacteria strains.</title>
        <authorList>
            <person name="Klenk H.-P."/>
        </authorList>
    </citation>
    <scope>NUCLEOTIDE SEQUENCE [LARGE SCALE GENOMIC DNA]</scope>
    <source>
        <strain evidence="1 2">DSM 44254</strain>
    </source>
</reference>
<gene>
    <name evidence="1" type="ORF">EDD29_1253</name>
</gene>
<sequence>MSASVMASARFGGAWPGWVGEGAAARAVPANVTRLLLLADLCRGLGERGCPSYLVNPASGGAVLRVGRAVSGMLAVAAAERAGGWVCAWGGRWADVRHVDRVAAHLAGTAAA</sequence>
<protein>
    <submittedName>
        <fullName evidence="1">Uncharacterized protein</fullName>
    </submittedName>
</protein>
<keyword evidence="2" id="KW-1185">Reference proteome</keyword>
<dbReference type="Proteomes" id="UP000272400">
    <property type="component" value="Unassembled WGS sequence"/>
</dbReference>
<dbReference type="RefSeq" id="WP_170201307.1">
    <property type="nucleotide sequence ID" value="NZ_RJKE01000001.1"/>
</dbReference>
<dbReference type="EMBL" id="RJKE01000001">
    <property type="protein sequence ID" value="ROO83744.1"/>
    <property type="molecule type" value="Genomic_DNA"/>
</dbReference>
<comment type="caution">
    <text evidence="1">The sequence shown here is derived from an EMBL/GenBank/DDBJ whole genome shotgun (WGS) entry which is preliminary data.</text>
</comment>
<dbReference type="AlphaFoldDB" id="A0A3N1CRG6"/>